<accession>A0A8J8NLX5</accession>
<reference evidence="1" key="1">
    <citation type="submission" date="2019-06" db="EMBL/GenBank/DDBJ databases">
        <authorList>
            <person name="Zheng W."/>
        </authorList>
    </citation>
    <scope>NUCLEOTIDE SEQUENCE</scope>
    <source>
        <strain evidence="1">QDHG01</strain>
    </source>
</reference>
<dbReference type="EMBL" id="RRYP01011557">
    <property type="protein sequence ID" value="TNV77652.1"/>
    <property type="molecule type" value="Genomic_DNA"/>
</dbReference>
<gene>
    <name evidence="1" type="ORF">FGO68_gene10235</name>
</gene>
<evidence type="ECO:0000313" key="1">
    <source>
        <dbReference type="EMBL" id="TNV77652.1"/>
    </source>
</evidence>
<name>A0A8J8NLX5_HALGN</name>
<proteinExistence type="predicted"/>
<protein>
    <submittedName>
        <fullName evidence="1">Uncharacterized protein</fullName>
    </submittedName>
</protein>
<evidence type="ECO:0000313" key="2">
    <source>
        <dbReference type="Proteomes" id="UP000785679"/>
    </source>
</evidence>
<dbReference type="Proteomes" id="UP000785679">
    <property type="component" value="Unassembled WGS sequence"/>
</dbReference>
<dbReference type="AlphaFoldDB" id="A0A8J8NLX5"/>
<keyword evidence="2" id="KW-1185">Reference proteome</keyword>
<sequence>MGNSASIGEDDRHICAIKELEDYQRGRQSRSLASDYNFIAALGKDFNIPSRGTSPESAQKKWQDTNLNQWTKDIPPAPTLTNTQQHLTTAVASTTFLTILSKCDKRRIKKWKQKEGIQESQHQVRNGWATIILNPQQRFVVEFMIKQMNAGLKKAGICDKAFKQSLFKNFKDYITLEETQEQYENHREIEKVRSEIRSTISRNLYNDLKDVLSKQKSLYQKDGSIRFAKFENESYFQKLLFSFKKAAFINLVEDYPNLKAFSLTLPYIQKHLSYPGVTNATFRLQVQVMIDIVDFCLSEFYQPEPIMFDDASTERGVLSQVAQPNM</sequence>
<organism evidence="1 2">
    <name type="scientific">Halteria grandinella</name>
    <dbReference type="NCBI Taxonomy" id="5974"/>
    <lineage>
        <taxon>Eukaryota</taxon>
        <taxon>Sar</taxon>
        <taxon>Alveolata</taxon>
        <taxon>Ciliophora</taxon>
        <taxon>Intramacronucleata</taxon>
        <taxon>Spirotrichea</taxon>
        <taxon>Stichotrichia</taxon>
        <taxon>Sporadotrichida</taxon>
        <taxon>Halteriidae</taxon>
        <taxon>Halteria</taxon>
    </lineage>
</organism>
<comment type="caution">
    <text evidence="1">The sequence shown here is derived from an EMBL/GenBank/DDBJ whole genome shotgun (WGS) entry which is preliminary data.</text>
</comment>